<dbReference type="PANTHER" id="PTHR47634:SF9">
    <property type="entry name" value="PROTEIN KINASE DOMAIN-CONTAINING PROTEIN-RELATED"/>
    <property type="match status" value="1"/>
</dbReference>
<protein>
    <recommendedName>
        <fullName evidence="1">non-specific serine/threonine protein kinase</fullName>
        <ecNumber evidence="1">2.7.11.1</ecNumber>
    </recommendedName>
</protein>
<dbReference type="InterPro" id="IPR000719">
    <property type="entry name" value="Prot_kinase_dom"/>
</dbReference>
<evidence type="ECO:0000256" key="4">
    <source>
        <dbReference type="ARBA" id="ARBA00022741"/>
    </source>
</evidence>
<dbReference type="InterPro" id="IPR008271">
    <property type="entry name" value="Ser/Thr_kinase_AS"/>
</dbReference>
<keyword evidence="3" id="KW-0808">Transferase</keyword>
<accession>A0ABR4B137</accession>
<dbReference type="PROSITE" id="PS50011">
    <property type="entry name" value="PROTEIN_KINASE_DOM"/>
    <property type="match status" value="1"/>
</dbReference>
<proteinExistence type="predicted"/>
<dbReference type="PROSITE" id="PS00108">
    <property type="entry name" value="PROTEIN_KINASE_ST"/>
    <property type="match status" value="1"/>
</dbReference>
<keyword evidence="2" id="KW-0723">Serine/threonine-protein kinase</keyword>
<evidence type="ECO:0000313" key="11">
    <source>
        <dbReference type="Proteomes" id="UP001590951"/>
    </source>
</evidence>
<evidence type="ECO:0000256" key="7">
    <source>
        <dbReference type="ARBA" id="ARBA00047899"/>
    </source>
</evidence>
<dbReference type="Gene3D" id="1.10.510.10">
    <property type="entry name" value="Transferase(Phosphotransferase) domain 1"/>
    <property type="match status" value="1"/>
</dbReference>
<keyword evidence="6" id="KW-0067">ATP-binding</keyword>
<evidence type="ECO:0000256" key="2">
    <source>
        <dbReference type="ARBA" id="ARBA00022527"/>
    </source>
</evidence>
<evidence type="ECO:0000259" key="9">
    <source>
        <dbReference type="PROSITE" id="PS50011"/>
    </source>
</evidence>
<evidence type="ECO:0000256" key="6">
    <source>
        <dbReference type="ARBA" id="ARBA00022840"/>
    </source>
</evidence>
<dbReference type="Pfam" id="PF00069">
    <property type="entry name" value="Pkinase"/>
    <property type="match status" value="1"/>
</dbReference>
<evidence type="ECO:0000256" key="1">
    <source>
        <dbReference type="ARBA" id="ARBA00012513"/>
    </source>
</evidence>
<evidence type="ECO:0000256" key="8">
    <source>
        <dbReference type="ARBA" id="ARBA00048679"/>
    </source>
</evidence>
<dbReference type="SMART" id="SM00220">
    <property type="entry name" value="S_TKc"/>
    <property type="match status" value="1"/>
</dbReference>
<gene>
    <name evidence="10" type="ORF">ABVK25_010258</name>
</gene>
<comment type="catalytic activity">
    <reaction evidence="8">
        <text>L-seryl-[protein] + ATP = O-phospho-L-seryl-[protein] + ADP + H(+)</text>
        <dbReference type="Rhea" id="RHEA:17989"/>
        <dbReference type="Rhea" id="RHEA-COMP:9863"/>
        <dbReference type="Rhea" id="RHEA-COMP:11604"/>
        <dbReference type="ChEBI" id="CHEBI:15378"/>
        <dbReference type="ChEBI" id="CHEBI:29999"/>
        <dbReference type="ChEBI" id="CHEBI:30616"/>
        <dbReference type="ChEBI" id="CHEBI:83421"/>
        <dbReference type="ChEBI" id="CHEBI:456216"/>
        <dbReference type="EC" id="2.7.11.1"/>
    </reaction>
</comment>
<keyword evidence="4" id="KW-0547">Nucleotide-binding</keyword>
<evidence type="ECO:0000256" key="5">
    <source>
        <dbReference type="ARBA" id="ARBA00022777"/>
    </source>
</evidence>
<keyword evidence="11" id="KW-1185">Reference proteome</keyword>
<dbReference type="PANTHER" id="PTHR47634">
    <property type="entry name" value="PROTEIN KINASE DOMAIN-CONTAINING PROTEIN-RELATED"/>
    <property type="match status" value="1"/>
</dbReference>
<evidence type="ECO:0000256" key="3">
    <source>
        <dbReference type="ARBA" id="ARBA00022679"/>
    </source>
</evidence>
<keyword evidence="5" id="KW-0418">Kinase</keyword>
<sequence>MWWSAGHYVAVKVNALDRATMKASEGELYITQLISKANQRHEGRHFVRTLLDHFTLNGPYENHICLVFEPLREPLWLLNERFEENVIPSNVLKIMVEMLLHGLDYLHTECHIIHTDLKTDNIMVRCEDKSILERDARDEFKHPLPQKKYDDRTIYLSRNNYGQPTSVTGIVSITDFGLSVRGDVSNNGCIQAEVYRAPEVILEAGWTYSADIWNLGVLLWDLLENKTLFEAVDPLKSDYDDQTHLAHITALLGNPPQDFLARGKRTPMFYDPEGNLKGPNATAHNFSFKSSVSKIGGEDKRMFLEFVSRMLTWQPEDRSTAKDLLNDPWLRAEF</sequence>
<dbReference type="EC" id="2.7.11.1" evidence="1"/>
<dbReference type="Gene3D" id="3.30.200.20">
    <property type="entry name" value="Phosphorylase Kinase, domain 1"/>
    <property type="match status" value="1"/>
</dbReference>
<name>A0ABR4B137_9LECA</name>
<organism evidence="10 11">
    <name type="scientific">Lepraria finkii</name>
    <dbReference type="NCBI Taxonomy" id="1340010"/>
    <lineage>
        <taxon>Eukaryota</taxon>
        <taxon>Fungi</taxon>
        <taxon>Dikarya</taxon>
        <taxon>Ascomycota</taxon>
        <taxon>Pezizomycotina</taxon>
        <taxon>Lecanoromycetes</taxon>
        <taxon>OSLEUM clade</taxon>
        <taxon>Lecanoromycetidae</taxon>
        <taxon>Lecanorales</taxon>
        <taxon>Lecanorineae</taxon>
        <taxon>Stereocaulaceae</taxon>
        <taxon>Lepraria</taxon>
    </lineage>
</organism>
<evidence type="ECO:0000313" key="10">
    <source>
        <dbReference type="EMBL" id="KAL2049463.1"/>
    </source>
</evidence>
<dbReference type="InterPro" id="IPR011009">
    <property type="entry name" value="Kinase-like_dom_sf"/>
</dbReference>
<dbReference type="SUPFAM" id="SSF56112">
    <property type="entry name" value="Protein kinase-like (PK-like)"/>
    <property type="match status" value="1"/>
</dbReference>
<dbReference type="InterPro" id="IPR051334">
    <property type="entry name" value="SRPK"/>
</dbReference>
<reference evidence="10 11" key="1">
    <citation type="submission" date="2024-09" db="EMBL/GenBank/DDBJ databases">
        <title>Rethinking Asexuality: The Enigmatic Case of Functional Sexual Genes in Lepraria (Stereocaulaceae).</title>
        <authorList>
            <person name="Doellman M."/>
            <person name="Sun Y."/>
            <person name="Barcenas-Pena A."/>
            <person name="Lumbsch H.T."/>
            <person name="Grewe F."/>
        </authorList>
    </citation>
    <scope>NUCLEOTIDE SEQUENCE [LARGE SCALE GENOMIC DNA]</scope>
    <source>
        <strain evidence="10 11">Grewe 0041</strain>
    </source>
</reference>
<feature type="domain" description="Protein kinase" evidence="9">
    <location>
        <begin position="1"/>
        <end position="330"/>
    </location>
</feature>
<dbReference type="EMBL" id="JBHFEH010000063">
    <property type="protein sequence ID" value="KAL2049463.1"/>
    <property type="molecule type" value="Genomic_DNA"/>
</dbReference>
<comment type="caution">
    <text evidence="10">The sequence shown here is derived from an EMBL/GenBank/DDBJ whole genome shotgun (WGS) entry which is preliminary data.</text>
</comment>
<dbReference type="Proteomes" id="UP001590951">
    <property type="component" value="Unassembled WGS sequence"/>
</dbReference>
<comment type="catalytic activity">
    <reaction evidence="7">
        <text>L-threonyl-[protein] + ATP = O-phospho-L-threonyl-[protein] + ADP + H(+)</text>
        <dbReference type="Rhea" id="RHEA:46608"/>
        <dbReference type="Rhea" id="RHEA-COMP:11060"/>
        <dbReference type="Rhea" id="RHEA-COMP:11605"/>
        <dbReference type="ChEBI" id="CHEBI:15378"/>
        <dbReference type="ChEBI" id="CHEBI:30013"/>
        <dbReference type="ChEBI" id="CHEBI:30616"/>
        <dbReference type="ChEBI" id="CHEBI:61977"/>
        <dbReference type="ChEBI" id="CHEBI:456216"/>
        <dbReference type="EC" id="2.7.11.1"/>
    </reaction>
</comment>